<reference evidence="2" key="1">
    <citation type="submission" date="2023-03" db="EMBL/GenBank/DDBJ databases">
        <title>Massive genome expansion in bonnet fungi (Mycena s.s.) driven by repeated elements and novel gene families across ecological guilds.</title>
        <authorList>
            <consortium name="Lawrence Berkeley National Laboratory"/>
            <person name="Harder C.B."/>
            <person name="Miyauchi S."/>
            <person name="Viragh M."/>
            <person name="Kuo A."/>
            <person name="Thoen E."/>
            <person name="Andreopoulos B."/>
            <person name="Lu D."/>
            <person name="Skrede I."/>
            <person name="Drula E."/>
            <person name="Henrissat B."/>
            <person name="Morin E."/>
            <person name="Kohler A."/>
            <person name="Barry K."/>
            <person name="LaButti K."/>
            <person name="Morin E."/>
            <person name="Salamov A."/>
            <person name="Lipzen A."/>
            <person name="Mereny Z."/>
            <person name="Hegedus B."/>
            <person name="Baldrian P."/>
            <person name="Stursova M."/>
            <person name="Weitz H."/>
            <person name="Taylor A."/>
            <person name="Grigoriev I.V."/>
            <person name="Nagy L.G."/>
            <person name="Martin F."/>
            <person name="Kauserud H."/>
        </authorList>
    </citation>
    <scope>NUCLEOTIDE SEQUENCE</scope>
    <source>
        <strain evidence="2">CBHHK067</strain>
    </source>
</reference>
<dbReference type="Proteomes" id="UP001221757">
    <property type="component" value="Unassembled WGS sequence"/>
</dbReference>
<dbReference type="Pfam" id="PF03992">
    <property type="entry name" value="ABM"/>
    <property type="match status" value="1"/>
</dbReference>
<sequence>MVHTILVHLYAKEGKEVEEKMRTTLTEASQIYIKDQETIAWFVMQDHTDPRAWCIVERYEQESSVKYHVENPHYKVFPVQIGPLLDTDKPLHMDIRRFNEIDVGQAAAE</sequence>
<dbReference type="EMBL" id="JARKIE010000016">
    <property type="protein sequence ID" value="KAJ7701861.1"/>
    <property type="molecule type" value="Genomic_DNA"/>
</dbReference>
<gene>
    <name evidence="2" type="ORF">B0H17DRAFT_1195073</name>
</gene>
<comment type="caution">
    <text evidence="2">The sequence shown here is derived from an EMBL/GenBank/DDBJ whole genome shotgun (WGS) entry which is preliminary data.</text>
</comment>
<evidence type="ECO:0000259" key="1">
    <source>
        <dbReference type="Pfam" id="PF03992"/>
    </source>
</evidence>
<dbReference type="Gene3D" id="3.30.70.100">
    <property type="match status" value="1"/>
</dbReference>
<protein>
    <recommendedName>
        <fullName evidence="1">ABM domain-containing protein</fullName>
    </recommendedName>
</protein>
<dbReference type="SUPFAM" id="SSF54909">
    <property type="entry name" value="Dimeric alpha+beta barrel"/>
    <property type="match status" value="1"/>
</dbReference>
<organism evidence="2 3">
    <name type="scientific">Mycena rosella</name>
    <name type="common">Pink bonnet</name>
    <name type="synonym">Agaricus rosellus</name>
    <dbReference type="NCBI Taxonomy" id="1033263"/>
    <lineage>
        <taxon>Eukaryota</taxon>
        <taxon>Fungi</taxon>
        <taxon>Dikarya</taxon>
        <taxon>Basidiomycota</taxon>
        <taxon>Agaricomycotina</taxon>
        <taxon>Agaricomycetes</taxon>
        <taxon>Agaricomycetidae</taxon>
        <taxon>Agaricales</taxon>
        <taxon>Marasmiineae</taxon>
        <taxon>Mycenaceae</taxon>
        <taxon>Mycena</taxon>
    </lineage>
</organism>
<dbReference type="AlphaFoldDB" id="A0AAD7E052"/>
<accession>A0AAD7E052</accession>
<dbReference type="PANTHER" id="PTHR38052:SF1">
    <property type="entry name" value="ABM DOMAIN-CONTAINING PROTEIN"/>
    <property type="match status" value="1"/>
</dbReference>
<dbReference type="InterPro" id="IPR011008">
    <property type="entry name" value="Dimeric_a/b-barrel"/>
</dbReference>
<evidence type="ECO:0000313" key="2">
    <source>
        <dbReference type="EMBL" id="KAJ7701861.1"/>
    </source>
</evidence>
<keyword evidence="3" id="KW-1185">Reference proteome</keyword>
<dbReference type="PANTHER" id="PTHR38052">
    <property type="entry name" value="EXPRESSED PROTEIN"/>
    <property type="match status" value="1"/>
</dbReference>
<feature type="domain" description="ABM" evidence="1">
    <location>
        <begin position="6"/>
        <end position="77"/>
    </location>
</feature>
<proteinExistence type="predicted"/>
<dbReference type="InterPro" id="IPR007138">
    <property type="entry name" value="ABM_dom"/>
</dbReference>
<name>A0AAD7E052_MYCRO</name>
<evidence type="ECO:0000313" key="3">
    <source>
        <dbReference type="Proteomes" id="UP001221757"/>
    </source>
</evidence>